<gene>
    <name evidence="3" type="ORF">C3F09_05265</name>
</gene>
<dbReference type="EMBL" id="PQAP01000054">
    <property type="protein sequence ID" value="PWB73445.1"/>
    <property type="molecule type" value="Genomic_DNA"/>
</dbReference>
<keyword evidence="2" id="KW-0472">Membrane</keyword>
<comment type="caution">
    <text evidence="3">The sequence shown here is derived from an EMBL/GenBank/DDBJ whole genome shotgun (WGS) entry which is preliminary data.</text>
</comment>
<dbReference type="AlphaFoldDB" id="A0A855X1S7"/>
<reference evidence="3 4" key="1">
    <citation type="journal article" date="2018" name="ISME J.">
        <title>A methanotrophic archaeon couples anaerobic oxidation of methane to Fe(III) reduction.</title>
        <authorList>
            <person name="Cai C."/>
            <person name="Leu A.O."/>
            <person name="Xie G.J."/>
            <person name="Guo J."/>
            <person name="Feng Y."/>
            <person name="Zhao J.X."/>
            <person name="Tyson G.W."/>
            <person name="Yuan Z."/>
            <person name="Hu S."/>
        </authorList>
    </citation>
    <scope>NUCLEOTIDE SEQUENCE [LARGE SCALE GENOMIC DNA]</scope>
    <source>
        <strain evidence="3">FeB_12</strain>
    </source>
</reference>
<name>A0A855X1S7_9BACT</name>
<dbReference type="Proteomes" id="UP000250918">
    <property type="component" value="Unassembled WGS sequence"/>
</dbReference>
<organism evidence="3 4">
    <name type="scientific">candidate division GN15 bacterium</name>
    <dbReference type="NCBI Taxonomy" id="2072418"/>
    <lineage>
        <taxon>Bacteria</taxon>
        <taxon>candidate division GN15</taxon>
    </lineage>
</organism>
<protein>
    <submittedName>
        <fullName evidence="3">Uncharacterized protein</fullName>
    </submittedName>
</protein>
<accession>A0A855X1S7</accession>
<evidence type="ECO:0000256" key="2">
    <source>
        <dbReference type="SAM" id="Phobius"/>
    </source>
</evidence>
<keyword evidence="2" id="KW-1133">Transmembrane helix</keyword>
<evidence type="ECO:0000313" key="4">
    <source>
        <dbReference type="Proteomes" id="UP000250918"/>
    </source>
</evidence>
<feature type="transmembrane region" description="Helical" evidence="2">
    <location>
        <begin position="26"/>
        <end position="44"/>
    </location>
</feature>
<keyword evidence="1" id="KW-0175">Coiled coil</keyword>
<evidence type="ECO:0000313" key="3">
    <source>
        <dbReference type="EMBL" id="PWB73445.1"/>
    </source>
</evidence>
<sequence>MFVWCGVLFCLGIAAFVDSVLNMGEIFRTVNSVLFMLLSLALLVRTTTKKKERKVEHYEEKIFHLEREVNMLKQHQKQLSEF</sequence>
<keyword evidence="2" id="KW-0812">Transmembrane</keyword>
<proteinExistence type="predicted"/>
<evidence type="ECO:0000256" key="1">
    <source>
        <dbReference type="SAM" id="Coils"/>
    </source>
</evidence>
<feature type="coiled-coil region" evidence="1">
    <location>
        <begin position="48"/>
        <end position="75"/>
    </location>
</feature>